<dbReference type="Proteomes" id="UP000591626">
    <property type="component" value="Unassembled WGS sequence"/>
</dbReference>
<accession>A0AAP6XPL5</accession>
<dbReference type="Pfam" id="PF11305">
    <property type="entry name" value="DUF3107"/>
    <property type="match status" value="1"/>
</dbReference>
<sequence>MDIKIGLADTPRELAIKLPEGQEDIFATVEQAIANGQATFKLEDAKGHSYLIRTDRVVYVEQGSTTARSVGFMR</sequence>
<name>A0AAP6XPL5_9CORY</name>
<dbReference type="InterPro" id="IPR021456">
    <property type="entry name" value="DUF3107"/>
</dbReference>
<dbReference type="RefSeq" id="WP_070422420.1">
    <property type="nucleotide sequence ID" value="NZ_CP083648.1"/>
</dbReference>
<dbReference type="EMBL" id="JAAUVV010000027">
    <property type="protein sequence ID" value="NJJ04815.1"/>
    <property type="molecule type" value="Genomic_DNA"/>
</dbReference>
<comment type="caution">
    <text evidence="1">The sequence shown here is derived from an EMBL/GenBank/DDBJ whole genome shotgun (WGS) entry which is preliminary data.</text>
</comment>
<proteinExistence type="predicted"/>
<organism evidence="1 2">
    <name type="scientific">Corynebacterium coyleae</name>
    <dbReference type="NCBI Taxonomy" id="53374"/>
    <lineage>
        <taxon>Bacteria</taxon>
        <taxon>Bacillati</taxon>
        <taxon>Actinomycetota</taxon>
        <taxon>Actinomycetes</taxon>
        <taxon>Mycobacteriales</taxon>
        <taxon>Corynebacteriaceae</taxon>
        <taxon>Corynebacterium</taxon>
    </lineage>
</organism>
<protein>
    <submittedName>
        <fullName evidence="1">DUF3107 domain-containing protein</fullName>
    </submittedName>
</protein>
<evidence type="ECO:0000313" key="1">
    <source>
        <dbReference type="EMBL" id="NJJ04815.1"/>
    </source>
</evidence>
<dbReference type="AlphaFoldDB" id="A0AAP6XPL5"/>
<gene>
    <name evidence="1" type="ORF">HC138_10730</name>
</gene>
<reference evidence="1 2" key="1">
    <citation type="submission" date="2020-03" db="EMBL/GenBank/DDBJ databases">
        <title>Draft genome sequences of bacterial isolates from the female urobiome.</title>
        <authorList>
            <person name="Miller-Ensminger T."/>
            <person name="Wolfe A.J."/>
            <person name="Putonti C."/>
        </authorList>
    </citation>
    <scope>NUCLEOTIDE SEQUENCE [LARGE SCALE GENOMIC DNA]</scope>
    <source>
        <strain evidence="1 2">UMB8490</strain>
    </source>
</reference>
<evidence type="ECO:0000313" key="2">
    <source>
        <dbReference type="Proteomes" id="UP000591626"/>
    </source>
</evidence>